<dbReference type="RefSeq" id="WP_179815452.1">
    <property type="nucleotide sequence ID" value="NZ_JACBZD010000001.1"/>
</dbReference>
<feature type="compositionally biased region" description="Low complexity" evidence="1">
    <location>
        <begin position="8"/>
        <end position="22"/>
    </location>
</feature>
<dbReference type="EMBL" id="JACBZD010000001">
    <property type="protein sequence ID" value="NYI06950.1"/>
    <property type="molecule type" value="Genomic_DNA"/>
</dbReference>
<dbReference type="GO" id="GO:0047475">
    <property type="term" value="F:phenylacetate-CoA ligase activity"/>
    <property type="evidence" value="ECO:0007669"/>
    <property type="project" value="UniProtKB-EC"/>
</dbReference>
<feature type="domain" description="AMP-dependent synthetase/ligase" evidence="2">
    <location>
        <begin position="88"/>
        <end position="273"/>
    </location>
</feature>
<keyword evidence="4" id="KW-1185">Reference proteome</keyword>
<evidence type="ECO:0000313" key="3">
    <source>
        <dbReference type="EMBL" id="NYI06950.1"/>
    </source>
</evidence>
<dbReference type="InterPro" id="IPR042099">
    <property type="entry name" value="ANL_N_sf"/>
</dbReference>
<sequence>MTLAHPDGAPASASAPRPAGSGEWTQTRELPAEDLHRLLAEVSRLPRLRHLYQGLAERPAGSVRLADLPVLTKEQISDALEDVVLQARGRGHGAYVYGSGGTTSAPRLSLVPTSMFVPEILRHWSPLSPRDVLVNFNTPGRLWSSHNFFNMLAHHSGAVTIPLGSVERHEMADWLDFVDRLGATALDATPSQIAHILEFCESTGRPLPGFRTLLWTGEAYGARAAEVTRRVMPDARLHGVYGSTETWVVGLNWPSCPVDTFHVLPYQHVEIVDGAVVVTNTHPERLNPILRYRVGDLGRLTTCACGRPDRALRLLGRDDPQLKFVSILLMPADIADAARSVEEVRDVQIALTRHGRPDEHMEVRILVRSGTDHADVERRVRDRVLTRVYRLGWAVASTPDSFAVRVVNQLVVNPRTHKTALVLKTDQGTSAHSAR</sequence>
<dbReference type="Gene3D" id="3.40.50.12780">
    <property type="entry name" value="N-terminal domain of ligase-like"/>
    <property type="match status" value="1"/>
</dbReference>
<evidence type="ECO:0000313" key="4">
    <source>
        <dbReference type="Proteomes" id="UP000567795"/>
    </source>
</evidence>
<proteinExistence type="predicted"/>
<organism evidence="3 4">
    <name type="scientific">Allostreptomyces psammosilenae</name>
    <dbReference type="NCBI Taxonomy" id="1892865"/>
    <lineage>
        <taxon>Bacteria</taxon>
        <taxon>Bacillati</taxon>
        <taxon>Actinomycetota</taxon>
        <taxon>Actinomycetes</taxon>
        <taxon>Kitasatosporales</taxon>
        <taxon>Streptomycetaceae</taxon>
        <taxon>Allostreptomyces</taxon>
    </lineage>
</organism>
<name>A0A853A0G3_9ACTN</name>
<keyword evidence="3" id="KW-0436">Ligase</keyword>
<dbReference type="AlphaFoldDB" id="A0A853A0G3"/>
<protein>
    <submittedName>
        <fullName evidence="3">Phenylacetate-CoA ligase</fullName>
        <ecNumber evidence="3">6.2.1.30</ecNumber>
    </submittedName>
</protein>
<comment type="caution">
    <text evidence="3">The sequence shown here is derived from an EMBL/GenBank/DDBJ whole genome shotgun (WGS) entry which is preliminary data.</text>
</comment>
<feature type="region of interest" description="Disordered" evidence="1">
    <location>
        <begin position="1"/>
        <end position="24"/>
    </location>
</feature>
<evidence type="ECO:0000259" key="2">
    <source>
        <dbReference type="Pfam" id="PF00501"/>
    </source>
</evidence>
<evidence type="ECO:0000256" key="1">
    <source>
        <dbReference type="SAM" id="MobiDB-lite"/>
    </source>
</evidence>
<dbReference type="EC" id="6.2.1.30" evidence="3"/>
<dbReference type="Proteomes" id="UP000567795">
    <property type="component" value="Unassembled WGS sequence"/>
</dbReference>
<reference evidence="3 4" key="1">
    <citation type="submission" date="2020-07" db="EMBL/GenBank/DDBJ databases">
        <title>Sequencing the genomes of 1000 actinobacteria strains.</title>
        <authorList>
            <person name="Klenk H.-P."/>
        </authorList>
    </citation>
    <scope>NUCLEOTIDE SEQUENCE [LARGE SCALE GENOMIC DNA]</scope>
    <source>
        <strain evidence="3 4">DSM 42178</strain>
    </source>
</reference>
<accession>A0A853A0G3</accession>
<dbReference type="SUPFAM" id="SSF56801">
    <property type="entry name" value="Acetyl-CoA synthetase-like"/>
    <property type="match status" value="1"/>
</dbReference>
<dbReference type="PANTHER" id="PTHR43845:SF1">
    <property type="entry name" value="BLR5969 PROTEIN"/>
    <property type="match status" value="1"/>
</dbReference>
<dbReference type="InterPro" id="IPR000873">
    <property type="entry name" value="AMP-dep_synth/lig_dom"/>
</dbReference>
<dbReference type="Pfam" id="PF00501">
    <property type="entry name" value="AMP-binding"/>
    <property type="match status" value="1"/>
</dbReference>
<dbReference type="PANTHER" id="PTHR43845">
    <property type="entry name" value="BLR5969 PROTEIN"/>
    <property type="match status" value="1"/>
</dbReference>
<gene>
    <name evidence="3" type="ORF">FHU37_003893</name>
</gene>